<dbReference type="InterPro" id="IPR014284">
    <property type="entry name" value="RNA_pol_sigma-70_dom"/>
</dbReference>
<dbReference type="InterPro" id="IPR013325">
    <property type="entry name" value="RNA_pol_sigma_r2"/>
</dbReference>
<comment type="similarity">
    <text evidence="1">Belongs to the sigma-70 factor family. ECF subfamily.</text>
</comment>
<keyword evidence="2" id="KW-0805">Transcription regulation</keyword>
<sequence>MSKLTSDEKLAHGAANGDAEAFATLLGRHYDRVFRLAFRLTGSAEVAEDVTQDICAALPAKIVGFRANSKFTTWLYRVVCNAAHDARRRTASRNRAAIGWGDVEKMRRAEAVEAAEALSWLQRAMQSLPEDLRQTLALTLDEEMTHAQAADVLGVSEGTVSWRLSEARKRLRAIKQEELAQ</sequence>
<keyword evidence="8" id="KW-1185">Reference proteome</keyword>
<dbReference type="SUPFAM" id="SSF88659">
    <property type="entry name" value="Sigma3 and sigma4 domains of RNA polymerase sigma factors"/>
    <property type="match status" value="1"/>
</dbReference>
<dbReference type="Pfam" id="PF08281">
    <property type="entry name" value="Sigma70_r4_2"/>
    <property type="match status" value="1"/>
</dbReference>
<dbReference type="RefSeq" id="WP_093963120.1">
    <property type="nucleotide sequence ID" value="NZ_FXYG01000002.1"/>
</dbReference>
<dbReference type="PANTHER" id="PTHR43133">
    <property type="entry name" value="RNA POLYMERASE ECF-TYPE SIGMA FACTO"/>
    <property type="match status" value="1"/>
</dbReference>
<protein>
    <submittedName>
        <fullName evidence="7">ECF RNA polymerase sigma factor SigW</fullName>
    </submittedName>
</protein>
<dbReference type="InterPro" id="IPR013324">
    <property type="entry name" value="RNA_pol_sigma_r3/r4-like"/>
</dbReference>
<dbReference type="Gene3D" id="1.10.1740.10">
    <property type="match status" value="1"/>
</dbReference>
<dbReference type="Proteomes" id="UP000202485">
    <property type="component" value="Unassembled WGS sequence"/>
</dbReference>
<dbReference type="SUPFAM" id="SSF88946">
    <property type="entry name" value="Sigma2 domain of RNA polymerase sigma factors"/>
    <property type="match status" value="1"/>
</dbReference>
<dbReference type="GO" id="GO:0006352">
    <property type="term" value="P:DNA-templated transcription initiation"/>
    <property type="evidence" value="ECO:0007669"/>
    <property type="project" value="InterPro"/>
</dbReference>
<evidence type="ECO:0000259" key="5">
    <source>
        <dbReference type="Pfam" id="PF04542"/>
    </source>
</evidence>
<evidence type="ECO:0000256" key="4">
    <source>
        <dbReference type="ARBA" id="ARBA00023163"/>
    </source>
</evidence>
<dbReference type="EMBL" id="FXYG01000002">
    <property type="protein sequence ID" value="SMX40079.1"/>
    <property type="molecule type" value="Genomic_DNA"/>
</dbReference>
<accession>A0A238KB49</accession>
<reference evidence="8" key="1">
    <citation type="submission" date="2017-05" db="EMBL/GenBank/DDBJ databases">
        <authorList>
            <person name="Rodrigo-Torres L."/>
            <person name="Arahal R. D."/>
            <person name="Lucena T."/>
        </authorList>
    </citation>
    <scope>NUCLEOTIDE SEQUENCE [LARGE SCALE GENOMIC DNA]</scope>
    <source>
        <strain evidence="8">CECT 8715</strain>
    </source>
</reference>
<dbReference type="GO" id="GO:0016987">
    <property type="term" value="F:sigma factor activity"/>
    <property type="evidence" value="ECO:0007669"/>
    <property type="project" value="UniProtKB-KW"/>
</dbReference>
<keyword evidence="3" id="KW-0731">Sigma factor</keyword>
<evidence type="ECO:0000259" key="6">
    <source>
        <dbReference type="Pfam" id="PF08281"/>
    </source>
</evidence>
<dbReference type="NCBIfam" id="TIGR02937">
    <property type="entry name" value="sigma70-ECF"/>
    <property type="match status" value="1"/>
</dbReference>
<evidence type="ECO:0000313" key="7">
    <source>
        <dbReference type="EMBL" id="SMX40079.1"/>
    </source>
</evidence>
<name>A0A238KB49_9RHOB</name>
<keyword evidence="4" id="KW-0804">Transcription</keyword>
<dbReference type="Gene3D" id="1.10.10.10">
    <property type="entry name" value="Winged helix-like DNA-binding domain superfamily/Winged helix DNA-binding domain"/>
    <property type="match status" value="1"/>
</dbReference>
<dbReference type="PANTHER" id="PTHR43133:SF46">
    <property type="entry name" value="RNA POLYMERASE SIGMA-70 FACTOR ECF SUBFAMILY"/>
    <property type="match status" value="1"/>
</dbReference>
<dbReference type="InterPro" id="IPR036388">
    <property type="entry name" value="WH-like_DNA-bd_sf"/>
</dbReference>
<evidence type="ECO:0000256" key="2">
    <source>
        <dbReference type="ARBA" id="ARBA00023015"/>
    </source>
</evidence>
<organism evidence="7 8">
    <name type="scientific">Ruegeria arenilitoris</name>
    <dbReference type="NCBI Taxonomy" id="1173585"/>
    <lineage>
        <taxon>Bacteria</taxon>
        <taxon>Pseudomonadati</taxon>
        <taxon>Pseudomonadota</taxon>
        <taxon>Alphaproteobacteria</taxon>
        <taxon>Rhodobacterales</taxon>
        <taxon>Roseobacteraceae</taxon>
        <taxon>Ruegeria</taxon>
    </lineage>
</organism>
<evidence type="ECO:0000256" key="1">
    <source>
        <dbReference type="ARBA" id="ARBA00010641"/>
    </source>
</evidence>
<dbReference type="InterPro" id="IPR039425">
    <property type="entry name" value="RNA_pol_sigma-70-like"/>
</dbReference>
<feature type="domain" description="RNA polymerase sigma factor 70 region 4 type 2" evidence="6">
    <location>
        <begin position="120"/>
        <end position="171"/>
    </location>
</feature>
<proteinExistence type="inferred from homology"/>
<dbReference type="AlphaFoldDB" id="A0A238KB49"/>
<feature type="domain" description="RNA polymerase sigma-70 region 2" evidence="5">
    <location>
        <begin position="26"/>
        <end position="91"/>
    </location>
</feature>
<dbReference type="CDD" id="cd06171">
    <property type="entry name" value="Sigma70_r4"/>
    <property type="match status" value="1"/>
</dbReference>
<dbReference type="OrthoDB" id="9780326at2"/>
<dbReference type="InterPro" id="IPR013249">
    <property type="entry name" value="RNA_pol_sigma70_r4_t2"/>
</dbReference>
<dbReference type="GO" id="GO:0003677">
    <property type="term" value="F:DNA binding"/>
    <property type="evidence" value="ECO:0007669"/>
    <property type="project" value="InterPro"/>
</dbReference>
<gene>
    <name evidence="7" type="primary">sigW_1</name>
    <name evidence="7" type="ORF">RUA8715_01560</name>
</gene>
<evidence type="ECO:0000313" key="8">
    <source>
        <dbReference type="Proteomes" id="UP000202485"/>
    </source>
</evidence>
<evidence type="ECO:0000256" key="3">
    <source>
        <dbReference type="ARBA" id="ARBA00023082"/>
    </source>
</evidence>
<dbReference type="InterPro" id="IPR007627">
    <property type="entry name" value="RNA_pol_sigma70_r2"/>
</dbReference>
<dbReference type="Pfam" id="PF04542">
    <property type="entry name" value="Sigma70_r2"/>
    <property type="match status" value="1"/>
</dbReference>